<evidence type="ECO:0000313" key="1">
    <source>
        <dbReference type="EMBL" id="KIM90694.1"/>
    </source>
</evidence>
<protein>
    <submittedName>
        <fullName evidence="1">Uncharacterized protein</fullName>
    </submittedName>
</protein>
<gene>
    <name evidence="1" type="ORF">PILCRDRAFT_811155</name>
</gene>
<dbReference type="InParanoid" id="A0A0C3GGA1"/>
<organism evidence="1 2">
    <name type="scientific">Piloderma croceum (strain F 1598)</name>
    <dbReference type="NCBI Taxonomy" id="765440"/>
    <lineage>
        <taxon>Eukaryota</taxon>
        <taxon>Fungi</taxon>
        <taxon>Dikarya</taxon>
        <taxon>Basidiomycota</taxon>
        <taxon>Agaricomycotina</taxon>
        <taxon>Agaricomycetes</taxon>
        <taxon>Agaricomycetidae</taxon>
        <taxon>Atheliales</taxon>
        <taxon>Atheliaceae</taxon>
        <taxon>Piloderma</taxon>
    </lineage>
</organism>
<dbReference type="Proteomes" id="UP000054166">
    <property type="component" value="Unassembled WGS sequence"/>
</dbReference>
<keyword evidence="2" id="KW-1185">Reference proteome</keyword>
<accession>A0A0C3GGA1</accession>
<proteinExistence type="predicted"/>
<name>A0A0C3GGA1_PILCF</name>
<evidence type="ECO:0000313" key="2">
    <source>
        <dbReference type="Proteomes" id="UP000054166"/>
    </source>
</evidence>
<reference evidence="2" key="2">
    <citation type="submission" date="2015-01" db="EMBL/GenBank/DDBJ databases">
        <title>Evolutionary Origins and Diversification of the Mycorrhizal Mutualists.</title>
        <authorList>
            <consortium name="DOE Joint Genome Institute"/>
            <consortium name="Mycorrhizal Genomics Consortium"/>
            <person name="Kohler A."/>
            <person name="Kuo A."/>
            <person name="Nagy L.G."/>
            <person name="Floudas D."/>
            <person name="Copeland A."/>
            <person name="Barry K.W."/>
            <person name="Cichocki N."/>
            <person name="Veneault-Fourrey C."/>
            <person name="LaButti K."/>
            <person name="Lindquist E.A."/>
            <person name="Lipzen A."/>
            <person name="Lundell T."/>
            <person name="Morin E."/>
            <person name="Murat C."/>
            <person name="Riley R."/>
            <person name="Ohm R."/>
            <person name="Sun H."/>
            <person name="Tunlid A."/>
            <person name="Henrissat B."/>
            <person name="Grigoriev I.V."/>
            <person name="Hibbett D.S."/>
            <person name="Martin F."/>
        </authorList>
    </citation>
    <scope>NUCLEOTIDE SEQUENCE [LARGE SCALE GENOMIC DNA]</scope>
    <source>
        <strain evidence="2">F 1598</strain>
    </source>
</reference>
<dbReference type="EMBL" id="KN832972">
    <property type="protein sequence ID" value="KIM90694.1"/>
    <property type="molecule type" value="Genomic_DNA"/>
</dbReference>
<dbReference type="HOGENOM" id="CLU_2606878_0_0_1"/>
<sequence length="79" mass="8752">MPDSEKSSLIKGVQLEAVQCASYEDQSGTVRVTTDHGKVTDQVRLARSLMIFLRRADQRLKVCNLILLVHPPTGSSSRL</sequence>
<reference evidence="1 2" key="1">
    <citation type="submission" date="2014-04" db="EMBL/GenBank/DDBJ databases">
        <authorList>
            <consortium name="DOE Joint Genome Institute"/>
            <person name="Kuo A."/>
            <person name="Tarkka M."/>
            <person name="Buscot F."/>
            <person name="Kohler A."/>
            <person name="Nagy L.G."/>
            <person name="Floudas D."/>
            <person name="Copeland A."/>
            <person name="Barry K.W."/>
            <person name="Cichocki N."/>
            <person name="Veneault-Fourrey C."/>
            <person name="LaButti K."/>
            <person name="Lindquist E.A."/>
            <person name="Lipzen A."/>
            <person name="Lundell T."/>
            <person name="Morin E."/>
            <person name="Murat C."/>
            <person name="Sun H."/>
            <person name="Tunlid A."/>
            <person name="Henrissat B."/>
            <person name="Grigoriev I.V."/>
            <person name="Hibbett D.S."/>
            <person name="Martin F."/>
            <person name="Nordberg H.P."/>
            <person name="Cantor M.N."/>
            <person name="Hua S.X."/>
        </authorList>
    </citation>
    <scope>NUCLEOTIDE SEQUENCE [LARGE SCALE GENOMIC DNA]</scope>
    <source>
        <strain evidence="1 2">F 1598</strain>
    </source>
</reference>
<dbReference type="AlphaFoldDB" id="A0A0C3GGA1"/>